<dbReference type="SUPFAM" id="SSF52374">
    <property type="entry name" value="Nucleotidylyl transferase"/>
    <property type="match status" value="1"/>
</dbReference>
<dbReference type="OMA" id="GWGQFKP"/>
<dbReference type="AlphaFoldDB" id="A0A9Q0MET7"/>
<dbReference type="Pfam" id="PF00579">
    <property type="entry name" value="tRNA-synt_1b"/>
    <property type="match status" value="1"/>
</dbReference>
<organism evidence="11 12">
    <name type="scientific">Blomia tropicalis</name>
    <name type="common">Mite</name>
    <dbReference type="NCBI Taxonomy" id="40697"/>
    <lineage>
        <taxon>Eukaryota</taxon>
        <taxon>Metazoa</taxon>
        <taxon>Ecdysozoa</taxon>
        <taxon>Arthropoda</taxon>
        <taxon>Chelicerata</taxon>
        <taxon>Arachnida</taxon>
        <taxon>Acari</taxon>
        <taxon>Acariformes</taxon>
        <taxon>Sarcoptiformes</taxon>
        <taxon>Astigmata</taxon>
        <taxon>Glycyphagoidea</taxon>
        <taxon>Echimyopodidae</taxon>
        <taxon>Blomia</taxon>
    </lineage>
</organism>
<dbReference type="InterPro" id="IPR002305">
    <property type="entry name" value="aa-tRNA-synth_Ic"/>
</dbReference>
<evidence type="ECO:0000256" key="3">
    <source>
        <dbReference type="ARBA" id="ARBA00013161"/>
    </source>
</evidence>
<gene>
    <name evidence="11" type="ORF">RDWZM_003080</name>
</gene>
<dbReference type="InterPro" id="IPR050203">
    <property type="entry name" value="Trp-tRNA_synthetase"/>
</dbReference>
<name>A0A9Q0MET7_BLOTA</name>
<keyword evidence="12" id="KW-1185">Reference proteome</keyword>
<dbReference type="GO" id="GO:0004830">
    <property type="term" value="F:tryptophan-tRNA ligase activity"/>
    <property type="evidence" value="ECO:0007669"/>
    <property type="project" value="UniProtKB-EC"/>
</dbReference>
<dbReference type="InterPro" id="IPR001412">
    <property type="entry name" value="aa-tRNA-synth_I_CS"/>
</dbReference>
<dbReference type="GO" id="GO:0005524">
    <property type="term" value="F:ATP binding"/>
    <property type="evidence" value="ECO:0007669"/>
    <property type="project" value="UniProtKB-KW"/>
</dbReference>
<proteinExistence type="inferred from homology"/>
<sequence>MVSIQMIKSFRPVNQLLSGSNVSYLKTKRHLHSKSLQILSGIQPTGNIHLGNYFGAINQWVKYQDGLRSNQEFLTQLNDNGSMYDQFLPPIYQIVDMHSITTSHDSNRLRDNIFDITAVLLGCGIDPEKCILFKQSSVPLNGYLCWILATISTMPQLSRFPQFKEKSAGYKDVPLGLYLYPVLQVADILLYKGTHVPIGDDQLPHINLAKHMTSKFNNTFKCKIFPIPNEILPKSGAGRVKSLRAPEKKMSKSEADTKSRIELTDTSDEIIRKIRKSVTDMTSAVTYNPADRPGVSNLIQIYSSVTNLSIEEVVVKFNGKETFQFKQELGDILAEYIRPIRERINQLSNDRHYLEMVLMDGATKAQTIAEDTSHKYNK</sequence>
<comment type="similarity">
    <text evidence="2 10">Belongs to the class-I aminoacyl-tRNA synthetase family.</text>
</comment>
<comment type="caution">
    <text evidence="11">The sequence shown here is derived from an EMBL/GenBank/DDBJ whole genome shotgun (WGS) entry which is preliminary data.</text>
</comment>
<dbReference type="Proteomes" id="UP001142055">
    <property type="component" value="Chromosome 1"/>
</dbReference>
<keyword evidence="6 10" id="KW-0067">ATP-binding</keyword>
<keyword evidence="8 10" id="KW-0030">Aminoacyl-tRNA synthetase</keyword>
<dbReference type="Gene3D" id="3.40.50.620">
    <property type="entry name" value="HUPs"/>
    <property type="match status" value="1"/>
</dbReference>
<evidence type="ECO:0000256" key="7">
    <source>
        <dbReference type="ARBA" id="ARBA00022917"/>
    </source>
</evidence>
<evidence type="ECO:0000313" key="12">
    <source>
        <dbReference type="Proteomes" id="UP001142055"/>
    </source>
</evidence>
<dbReference type="PANTHER" id="PTHR43766">
    <property type="entry name" value="TRYPTOPHAN--TRNA LIGASE, MITOCHONDRIAL"/>
    <property type="match status" value="1"/>
</dbReference>
<protein>
    <recommendedName>
        <fullName evidence="3">tryptophan--tRNA ligase</fullName>
        <ecNumber evidence="3">6.1.1.2</ecNumber>
    </recommendedName>
    <alternativeName>
        <fullName evidence="9">Tryptophanyl-tRNA synthetase</fullName>
    </alternativeName>
</protein>
<dbReference type="Gene3D" id="1.10.240.10">
    <property type="entry name" value="Tyrosyl-Transfer RNA Synthetase"/>
    <property type="match status" value="1"/>
</dbReference>
<evidence type="ECO:0000256" key="9">
    <source>
        <dbReference type="ARBA" id="ARBA00030268"/>
    </source>
</evidence>
<dbReference type="NCBIfam" id="TIGR00233">
    <property type="entry name" value="trpS"/>
    <property type="match status" value="1"/>
</dbReference>
<dbReference type="PANTHER" id="PTHR43766:SF1">
    <property type="entry name" value="TRYPTOPHAN--TRNA LIGASE, MITOCHONDRIAL"/>
    <property type="match status" value="1"/>
</dbReference>
<reference evidence="11" key="1">
    <citation type="submission" date="2022-12" db="EMBL/GenBank/DDBJ databases">
        <title>Genome assemblies of Blomia tropicalis.</title>
        <authorList>
            <person name="Cui Y."/>
        </authorList>
    </citation>
    <scope>NUCLEOTIDE SEQUENCE</scope>
    <source>
        <tissue evidence="11">Adult mites</tissue>
    </source>
</reference>
<evidence type="ECO:0000256" key="8">
    <source>
        <dbReference type="ARBA" id="ARBA00023146"/>
    </source>
</evidence>
<keyword evidence="7 10" id="KW-0648">Protein biosynthesis</keyword>
<dbReference type="InterPro" id="IPR014729">
    <property type="entry name" value="Rossmann-like_a/b/a_fold"/>
</dbReference>
<dbReference type="CDD" id="cd00806">
    <property type="entry name" value="TrpRS_core"/>
    <property type="match status" value="1"/>
</dbReference>
<dbReference type="FunFam" id="1.10.240.10:FF:000002">
    <property type="entry name" value="Tryptophan--tRNA ligase"/>
    <property type="match status" value="1"/>
</dbReference>
<evidence type="ECO:0000256" key="5">
    <source>
        <dbReference type="ARBA" id="ARBA00022741"/>
    </source>
</evidence>
<dbReference type="EMBL" id="JAPWDV010000001">
    <property type="protein sequence ID" value="KAJ6224535.1"/>
    <property type="molecule type" value="Genomic_DNA"/>
</dbReference>
<evidence type="ECO:0000256" key="6">
    <source>
        <dbReference type="ARBA" id="ARBA00022840"/>
    </source>
</evidence>
<keyword evidence="4 10" id="KW-0436">Ligase</keyword>
<evidence type="ECO:0000256" key="1">
    <source>
        <dbReference type="ARBA" id="ARBA00004173"/>
    </source>
</evidence>
<comment type="subcellular location">
    <subcellularLocation>
        <location evidence="1">Mitochondrion</location>
    </subcellularLocation>
</comment>
<dbReference type="GO" id="GO:0070183">
    <property type="term" value="P:mitochondrial tryptophanyl-tRNA aminoacylation"/>
    <property type="evidence" value="ECO:0007669"/>
    <property type="project" value="TreeGrafter"/>
</dbReference>
<evidence type="ECO:0000256" key="4">
    <source>
        <dbReference type="ARBA" id="ARBA00022598"/>
    </source>
</evidence>
<dbReference type="InterPro" id="IPR002306">
    <property type="entry name" value="Trp-tRNA-ligase"/>
</dbReference>
<evidence type="ECO:0000313" key="11">
    <source>
        <dbReference type="EMBL" id="KAJ6224535.1"/>
    </source>
</evidence>
<dbReference type="PRINTS" id="PR01039">
    <property type="entry name" value="TRNASYNTHTRP"/>
</dbReference>
<accession>A0A9Q0MET7</accession>
<dbReference type="EC" id="6.1.1.2" evidence="3"/>
<evidence type="ECO:0000256" key="10">
    <source>
        <dbReference type="RuleBase" id="RU363036"/>
    </source>
</evidence>
<keyword evidence="5 10" id="KW-0547">Nucleotide-binding</keyword>
<dbReference type="PROSITE" id="PS00178">
    <property type="entry name" value="AA_TRNA_LIGASE_I"/>
    <property type="match status" value="1"/>
</dbReference>
<evidence type="ECO:0000256" key="2">
    <source>
        <dbReference type="ARBA" id="ARBA00005594"/>
    </source>
</evidence>
<dbReference type="GO" id="GO:0005759">
    <property type="term" value="C:mitochondrial matrix"/>
    <property type="evidence" value="ECO:0007669"/>
    <property type="project" value="TreeGrafter"/>
</dbReference>